<gene>
    <name evidence="1" type="ORF">QN277_018901</name>
</gene>
<evidence type="ECO:0000313" key="1">
    <source>
        <dbReference type="EMBL" id="KAK4275890.1"/>
    </source>
</evidence>
<reference evidence="1" key="1">
    <citation type="submission" date="2023-10" db="EMBL/GenBank/DDBJ databases">
        <title>Chromosome-level genome of the transformable northern wattle, Acacia crassicarpa.</title>
        <authorList>
            <person name="Massaro I."/>
            <person name="Sinha N.R."/>
            <person name="Poethig S."/>
            <person name="Leichty A.R."/>
        </authorList>
    </citation>
    <scope>NUCLEOTIDE SEQUENCE</scope>
    <source>
        <strain evidence="1">Acra3RX</strain>
        <tissue evidence="1">Leaf</tissue>
    </source>
</reference>
<sequence>MRAINFLRLLHSNLNYQVSQMQISYLSNISNSSKLHRLQNVQEIANERRDTTSFGAFFNDIMEIFGTNDLIPGDAFSEIMKSGETHGIEEDSKVH</sequence>
<keyword evidence="2" id="KW-1185">Reference proteome</keyword>
<evidence type="ECO:0000313" key="2">
    <source>
        <dbReference type="Proteomes" id="UP001293593"/>
    </source>
</evidence>
<proteinExistence type="predicted"/>
<dbReference type="AlphaFoldDB" id="A0AAE1MT08"/>
<accession>A0AAE1MT08</accession>
<name>A0AAE1MT08_9FABA</name>
<organism evidence="1 2">
    <name type="scientific">Acacia crassicarpa</name>
    <name type="common">northern wattle</name>
    <dbReference type="NCBI Taxonomy" id="499986"/>
    <lineage>
        <taxon>Eukaryota</taxon>
        <taxon>Viridiplantae</taxon>
        <taxon>Streptophyta</taxon>
        <taxon>Embryophyta</taxon>
        <taxon>Tracheophyta</taxon>
        <taxon>Spermatophyta</taxon>
        <taxon>Magnoliopsida</taxon>
        <taxon>eudicotyledons</taxon>
        <taxon>Gunneridae</taxon>
        <taxon>Pentapetalae</taxon>
        <taxon>rosids</taxon>
        <taxon>fabids</taxon>
        <taxon>Fabales</taxon>
        <taxon>Fabaceae</taxon>
        <taxon>Caesalpinioideae</taxon>
        <taxon>mimosoid clade</taxon>
        <taxon>Acacieae</taxon>
        <taxon>Acacia</taxon>
    </lineage>
</organism>
<comment type="caution">
    <text evidence="1">The sequence shown here is derived from an EMBL/GenBank/DDBJ whole genome shotgun (WGS) entry which is preliminary data.</text>
</comment>
<dbReference type="Proteomes" id="UP001293593">
    <property type="component" value="Unassembled WGS sequence"/>
</dbReference>
<dbReference type="EMBL" id="JAWXYG010000004">
    <property type="protein sequence ID" value="KAK4275890.1"/>
    <property type="molecule type" value="Genomic_DNA"/>
</dbReference>
<protein>
    <submittedName>
        <fullName evidence="1">Uncharacterized protein</fullName>
    </submittedName>
</protein>